<accession>A0A2I0WH08</accession>
<evidence type="ECO:0000313" key="2">
    <source>
        <dbReference type="Proteomes" id="UP000233837"/>
    </source>
</evidence>
<name>A0A2I0WH08_9ASPA</name>
<organism evidence="1 2">
    <name type="scientific">Dendrobium catenatum</name>
    <dbReference type="NCBI Taxonomy" id="906689"/>
    <lineage>
        <taxon>Eukaryota</taxon>
        <taxon>Viridiplantae</taxon>
        <taxon>Streptophyta</taxon>
        <taxon>Embryophyta</taxon>
        <taxon>Tracheophyta</taxon>
        <taxon>Spermatophyta</taxon>
        <taxon>Magnoliopsida</taxon>
        <taxon>Liliopsida</taxon>
        <taxon>Asparagales</taxon>
        <taxon>Orchidaceae</taxon>
        <taxon>Epidendroideae</taxon>
        <taxon>Malaxideae</taxon>
        <taxon>Dendrobiinae</taxon>
        <taxon>Dendrobium</taxon>
    </lineage>
</organism>
<sequence length="103" mass="12077">MLSIKTEYNVAREYFNQFIGLLKETNPTDNLIPTDLYRTKKLVFKLNLTYTKIDCCVNGCMLYTLKKISKRLHAVIIIHQDLNQNLEIEGSRRMCLLVRCSTF</sequence>
<keyword evidence="2" id="KW-1185">Reference proteome</keyword>
<evidence type="ECO:0000313" key="1">
    <source>
        <dbReference type="EMBL" id="PKU74939.1"/>
    </source>
</evidence>
<reference evidence="1 2" key="2">
    <citation type="journal article" date="2017" name="Nature">
        <title>The Apostasia genome and the evolution of orchids.</title>
        <authorList>
            <person name="Zhang G.Q."/>
            <person name="Liu K.W."/>
            <person name="Li Z."/>
            <person name="Lohaus R."/>
            <person name="Hsiao Y.Y."/>
            <person name="Niu S.C."/>
            <person name="Wang J.Y."/>
            <person name="Lin Y.C."/>
            <person name="Xu Q."/>
            <person name="Chen L.J."/>
            <person name="Yoshida K."/>
            <person name="Fujiwara S."/>
            <person name="Wang Z.W."/>
            <person name="Zhang Y.Q."/>
            <person name="Mitsuda N."/>
            <person name="Wang M."/>
            <person name="Liu G.H."/>
            <person name="Pecoraro L."/>
            <person name="Huang H.X."/>
            <person name="Xiao X.J."/>
            <person name="Lin M."/>
            <person name="Wu X.Y."/>
            <person name="Wu W.L."/>
            <person name="Chen Y.Y."/>
            <person name="Chang S.B."/>
            <person name="Sakamoto S."/>
            <person name="Ohme-Takagi M."/>
            <person name="Yagi M."/>
            <person name="Zeng S.J."/>
            <person name="Shen C.Y."/>
            <person name="Yeh C.M."/>
            <person name="Luo Y.B."/>
            <person name="Tsai W.C."/>
            <person name="Van de Peer Y."/>
            <person name="Liu Z.J."/>
        </authorList>
    </citation>
    <scope>NUCLEOTIDE SEQUENCE [LARGE SCALE GENOMIC DNA]</scope>
    <source>
        <tissue evidence="1">The whole plant</tissue>
    </source>
</reference>
<gene>
    <name evidence="1" type="ORF">MA16_Dca020711</name>
</gene>
<protein>
    <submittedName>
        <fullName evidence="1">Uncharacterized protein</fullName>
    </submittedName>
</protein>
<dbReference type="EMBL" id="KZ502663">
    <property type="protein sequence ID" value="PKU74939.1"/>
    <property type="molecule type" value="Genomic_DNA"/>
</dbReference>
<dbReference type="Proteomes" id="UP000233837">
    <property type="component" value="Unassembled WGS sequence"/>
</dbReference>
<dbReference type="AlphaFoldDB" id="A0A2I0WH08"/>
<proteinExistence type="predicted"/>
<reference evidence="1 2" key="1">
    <citation type="journal article" date="2016" name="Sci. Rep.">
        <title>The Dendrobium catenatum Lindl. genome sequence provides insights into polysaccharide synthase, floral development and adaptive evolution.</title>
        <authorList>
            <person name="Zhang G.Q."/>
            <person name="Xu Q."/>
            <person name="Bian C."/>
            <person name="Tsai W.C."/>
            <person name="Yeh C.M."/>
            <person name="Liu K.W."/>
            <person name="Yoshida K."/>
            <person name="Zhang L.S."/>
            <person name="Chang S.B."/>
            <person name="Chen F."/>
            <person name="Shi Y."/>
            <person name="Su Y.Y."/>
            <person name="Zhang Y.Q."/>
            <person name="Chen L.J."/>
            <person name="Yin Y."/>
            <person name="Lin M."/>
            <person name="Huang H."/>
            <person name="Deng H."/>
            <person name="Wang Z.W."/>
            <person name="Zhu S.L."/>
            <person name="Zhao X."/>
            <person name="Deng C."/>
            <person name="Niu S.C."/>
            <person name="Huang J."/>
            <person name="Wang M."/>
            <person name="Liu G.H."/>
            <person name="Yang H.J."/>
            <person name="Xiao X.J."/>
            <person name="Hsiao Y.Y."/>
            <person name="Wu W.L."/>
            <person name="Chen Y.Y."/>
            <person name="Mitsuda N."/>
            <person name="Ohme-Takagi M."/>
            <person name="Luo Y.B."/>
            <person name="Van de Peer Y."/>
            <person name="Liu Z.J."/>
        </authorList>
    </citation>
    <scope>NUCLEOTIDE SEQUENCE [LARGE SCALE GENOMIC DNA]</scope>
    <source>
        <tissue evidence="1">The whole plant</tissue>
    </source>
</reference>